<gene>
    <name evidence="2" type="ORF">HKB35_20945</name>
</gene>
<organism evidence="2 3">
    <name type="scientific">Vibrio alginolyticus</name>
    <dbReference type="NCBI Taxonomy" id="663"/>
    <lineage>
        <taxon>Bacteria</taxon>
        <taxon>Pseudomonadati</taxon>
        <taxon>Pseudomonadota</taxon>
        <taxon>Gammaproteobacteria</taxon>
        <taxon>Vibrionales</taxon>
        <taxon>Vibrionaceae</taxon>
        <taxon>Vibrio</taxon>
    </lineage>
</organism>
<keyword evidence="1" id="KW-1133">Transmembrane helix</keyword>
<evidence type="ECO:0000313" key="2">
    <source>
        <dbReference type="EMBL" id="NMR76082.1"/>
    </source>
</evidence>
<reference evidence="2 3" key="1">
    <citation type="submission" date="2020-04" db="EMBL/GenBank/DDBJ databases">
        <title>Whole-genome sequencing of Vibrio spp. from China reveals different genetic environments of blaCTX-M-14 among diverse lineages.</title>
        <authorList>
            <person name="Zheng Z."/>
            <person name="Ye L."/>
            <person name="Chen S."/>
        </authorList>
    </citation>
    <scope>NUCLEOTIDE SEQUENCE [LARGE SCALE GENOMIC DNA]</scope>
    <source>
        <strain evidence="2 3">Vb1636</strain>
    </source>
</reference>
<dbReference type="AlphaFoldDB" id="A0A7Y0MZ53"/>
<name>A0A7Y0MZ53_VIBAL</name>
<evidence type="ECO:0000256" key="1">
    <source>
        <dbReference type="SAM" id="Phobius"/>
    </source>
</evidence>
<proteinExistence type="predicted"/>
<feature type="transmembrane region" description="Helical" evidence="1">
    <location>
        <begin position="6"/>
        <end position="27"/>
    </location>
</feature>
<sequence>MSYSINLNAYELCGLLSLLIVLAINLVKVRNELKATKARLSFVIRKSLSVDGEYMYDGCRMNVIFDAVRYNGNQFYLMRNDQVMASFHVEPYRVSPIIDYFKSNKIEPVQNRP</sequence>
<keyword evidence="1" id="KW-0812">Transmembrane</keyword>
<comment type="caution">
    <text evidence="2">The sequence shown here is derived from an EMBL/GenBank/DDBJ whole genome shotgun (WGS) entry which is preliminary data.</text>
</comment>
<keyword evidence="1" id="KW-0472">Membrane</keyword>
<dbReference type="Proteomes" id="UP000565155">
    <property type="component" value="Unassembled WGS sequence"/>
</dbReference>
<accession>A0A7Y0MZ53</accession>
<protein>
    <submittedName>
        <fullName evidence="2">Uncharacterized protein</fullName>
    </submittedName>
</protein>
<evidence type="ECO:0000313" key="3">
    <source>
        <dbReference type="Proteomes" id="UP000565155"/>
    </source>
</evidence>
<dbReference type="RefSeq" id="WP_139124107.1">
    <property type="nucleotide sequence ID" value="NZ_JABCMA010000035.1"/>
</dbReference>
<dbReference type="EMBL" id="JABCMA010000035">
    <property type="protein sequence ID" value="NMR76082.1"/>
    <property type="molecule type" value="Genomic_DNA"/>
</dbReference>